<comment type="subcellular location">
    <subcellularLocation>
        <location evidence="1">Cell membrane</location>
        <topology evidence="1">Multi-pass membrane protein</topology>
    </subcellularLocation>
</comment>
<dbReference type="CDD" id="cd13128">
    <property type="entry name" value="MATE_Wzx_like"/>
    <property type="match status" value="1"/>
</dbReference>
<name>A0A4V1M9N3_9BACT</name>
<keyword evidence="3 6" id="KW-0812">Transmembrane</keyword>
<comment type="caution">
    <text evidence="7">The sequence shown here is derived from an EMBL/GenBank/DDBJ whole genome shotgun (WGS) entry which is preliminary data.</text>
</comment>
<feature type="transmembrane region" description="Helical" evidence="6">
    <location>
        <begin position="151"/>
        <end position="173"/>
    </location>
</feature>
<feature type="transmembrane region" description="Helical" evidence="6">
    <location>
        <begin position="179"/>
        <end position="199"/>
    </location>
</feature>
<dbReference type="EMBL" id="SDHZ01000003">
    <property type="protein sequence ID" value="RXK81810.1"/>
    <property type="molecule type" value="Genomic_DNA"/>
</dbReference>
<accession>A0A4V1M9N3</accession>
<feature type="transmembrane region" description="Helical" evidence="6">
    <location>
        <begin position="42"/>
        <end position="62"/>
    </location>
</feature>
<dbReference type="OrthoDB" id="650636at2"/>
<keyword evidence="2" id="KW-1003">Cell membrane</keyword>
<dbReference type="Pfam" id="PF13440">
    <property type="entry name" value="Polysacc_synt_3"/>
    <property type="match status" value="1"/>
</dbReference>
<dbReference type="AlphaFoldDB" id="A0A4V1M9N3"/>
<keyword evidence="5 6" id="KW-0472">Membrane</keyword>
<feature type="transmembrane region" description="Helical" evidence="6">
    <location>
        <begin position="391"/>
        <end position="411"/>
    </location>
</feature>
<gene>
    <name evidence="7" type="ORF">ESB13_18640</name>
</gene>
<dbReference type="PANTHER" id="PTHR30250:SF11">
    <property type="entry name" value="O-ANTIGEN TRANSPORTER-RELATED"/>
    <property type="match status" value="1"/>
</dbReference>
<evidence type="ECO:0000313" key="7">
    <source>
        <dbReference type="EMBL" id="RXK81810.1"/>
    </source>
</evidence>
<keyword evidence="8" id="KW-1185">Reference proteome</keyword>
<evidence type="ECO:0000256" key="6">
    <source>
        <dbReference type="SAM" id="Phobius"/>
    </source>
</evidence>
<feature type="transmembrane region" description="Helical" evidence="6">
    <location>
        <begin position="299"/>
        <end position="321"/>
    </location>
</feature>
<dbReference type="RefSeq" id="WP_129005207.1">
    <property type="nucleotide sequence ID" value="NZ_SDHZ01000003.1"/>
</dbReference>
<evidence type="ECO:0000256" key="2">
    <source>
        <dbReference type="ARBA" id="ARBA00022475"/>
    </source>
</evidence>
<evidence type="ECO:0000256" key="3">
    <source>
        <dbReference type="ARBA" id="ARBA00022692"/>
    </source>
</evidence>
<evidence type="ECO:0000256" key="5">
    <source>
        <dbReference type="ARBA" id="ARBA00023136"/>
    </source>
</evidence>
<sequence length="444" mass="49999">MKLANNYWIKSGLINLLQNFSGVFFGFASFWVLVRVLSPEHYGAWTLFLSTVTIMEMIRNGLIQNALIKFMAAASSEEQKQILTASFSITGIVTFICIAACVGCARWLSHIWKTPELETMFYLYSFSFLASAVLTQFNCIEQAHLQFKGVFVTNVLRQLIFFSYILVCIVFKIPARLIWLVYMQMISIVVVTIISWFYVKPYLHFSKTFSKEWGKKLLNYGKYAFGTSVSSILSGTLDQMMLGAMLSPAASGAFNIAVRLINLIDIPTNAMATIVFPQSSRRNDADGAHAVKYLYERSVGAIIAILVPGIIFVFLFSDLVIHIIAGSRYEKSIPLLRVALLYAIFIPYGRQAGTILDSIGKTKITFIMVVITASLNIGLNYLFINSLGVMGAAWATLCSNIVGFIMAQYVLHKALQTSIINPWLYAWQFYVQFFNTYITRKIKK</sequence>
<organism evidence="7 8">
    <name type="scientific">Filimonas effusa</name>
    <dbReference type="NCBI Taxonomy" id="2508721"/>
    <lineage>
        <taxon>Bacteria</taxon>
        <taxon>Pseudomonadati</taxon>
        <taxon>Bacteroidota</taxon>
        <taxon>Chitinophagia</taxon>
        <taxon>Chitinophagales</taxon>
        <taxon>Chitinophagaceae</taxon>
        <taxon>Filimonas</taxon>
    </lineage>
</organism>
<dbReference type="GO" id="GO:0005886">
    <property type="term" value="C:plasma membrane"/>
    <property type="evidence" value="ECO:0007669"/>
    <property type="project" value="UniProtKB-SubCell"/>
</dbReference>
<protein>
    <submittedName>
        <fullName evidence="7">Flippase</fullName>
    </submittedName>
</protein>
<reference evidence="7 8" key="1">
    <citation type="submission" date="2019-01" db="EMBL/GenBank/DDBJ databases">
        <title>Filimonas sp. strain TTM-71.</title>
        <authorList>
            <person name="Chen W.-M."/>
        </authorList>
    </citation>
    <scope>NUCLEOTIDE SEQUENCE [LARGE SCALE GENOMIC DNA]</scope>
    <source>
        <strain evidence="7 8">TTM-71</strain>
    </source>
</reference>
<feature type="transmembrane region" description="Helical" evidence="6">
    <location>
        <begin position="364"/>
        <end position="384"/>
    </location>
</feature>
<proteinExistence type="predicted"/>
<evidence type="ECO:0000256" key="1">
    <source>
        <dbReference type="ARBA" id="ARBA00004651"/>
    </source>
</evidence>
<feature type="transmembrane region" description="Helical" evidence="6">
    <location>
        <begin position="220"/>
        <end position="237"/>
    </location>
</feature>
<dbReference type="PANTHER" id="PTHR30250">
    <property type="entry name" value="PST FAMILY PREDICTED COLANIC ACID TRANSPORTER"/>
    <property type="match status" value="1"/>
</dbReference>
<feature type="transmembrane region" description="Helical" evidence="6">
    <location>
        <begin position="82"/>
        <end position="108"/>
    </location>
</feature>
<evidence type="ECO:0000313" key="8">
    <source>
        <dbReference type="Proteomes" id="UP000290545"/>
    </source>
</evidence>
<feature type="transmembrane region" description="Helical" evidence="6">
    <location>
        <begin position="12"/>
        <end position="36"/>
    </location>
</feature>
<dbReference type="InterPro" id="IPR050833">
    <property type="entry name" value="Poly_Biosynth_Transport"/>
</dbReference>
<keyword evidence="4 6" id="KW-1133">Transmembrane helix</keyword>
<feature type="transmembrane region" description="Helical" evidence="6">
    <location>
        <begin position="120"/>
        <end position="139"/>
    </location>
</feature>
<feature type="transmembrane region" description="Helical" evidence="6">
    <location>
        <begin position="333"/>
        <end position="352"/>
    </location>
</feature>
<dbReference type="Proteomes" id="UP000290545">
    <property type="component" value="Unassembled WGS sequence"/>
</dbReference>
<evidence type="ECO:0000256" key="4">
    <source>
        <dbReference type="ARBA" id="ARBA00022989"/>
    </source>
</evidence>
<feature type="transmembrane region" description="Helical" evidence="6">
    <location>
        <begin position="423"/>
        <end position="439"/>
    </location>
</feature>